<organism evidence="4 5">
    <name type="scientific">Saccharopolyspora endophytica</name>
    <dbReference type="NCBI Taxonomy" id="543886"/>
    <lineage>
        <taxon>Bacteria</taxon>
        <taxon>Bacillati</taxon>
        <taxon>Actinomycetota</taxon>
        <taxon>Actinomycetes</taxon>
        <taxon>Pseudonocardiales</taxon>
        <taxon>Pseudonocardiaceae</taxon>
        <taxon>Saccharopolyspora</taxon>
    </lineage>
</organism>
<dbReference type="Gene3D" id="1.10.10.2840">
    <property type="entry name" value="PucR C-terminal helix-turn-helix domain"/>
    <property type="match status" value="1"/>
</dbReference>
<dbReference type="InterPro" id="IPR025736">
    <property type="entry name" value="PucR_C-HTH_dom"/>
</dbReference>
<accession>A0ABS5DEX7</accession>
<evidence type="ECO:0000256" key="1">
    <source>
        <dbReference type="ARBA" id="ARBA00006754"/>
    </source>
</evidence>
<evidence type="ECO:0000259" key="2">
    <source>
        <dbReference type="Pfam" id="PF13556"/>
    </source>
</evidence>
<name>A0ABS5DEX7_9PSEU</name>
<dbReference type="InterPro" id="IPR041522">
    <property type="entry name" value="CdaR_GGDEF"/>
</dbReference>
<dbReference type="Pfam" id="PF13556">
    <property type="entry name" value="HTH_30"/>
    <property type="match status" value="1"/>
</dbReference>
<dbReference type="PANTHER" id="PTHR33744:SF1">
    <property type="entry name" value="DNA-BINDING TRANSCRIPTIONAL ACTIVATOR ADER"/>
    <property type="match status" value="1"/>
</dbReference>
<dbReference type="PANTHER" id="PTHR33744">
    <property type="entry name" value="CARBOHYDRATE DIACID REGULATOR"/>
    <property type="match status" value="1"/>
</dbReference>
<dbReference type="EMBL" id="JAGPXE010000004">
    <property type="protein sequence ID" value="MBQ0924853.1"/>
    <property type="molecule type" value="Genomic_DNA"/>
</dbReference>
<dbReference type="Pfam" id="PF17853">
    <property type="entry name" value="GGDEF_2"/>
    <property type="match status" value="1"/>
</dbReference>
<evidence type="ECO:0000313" key="5">
    <source>
        <dbReference type="Proteomes" id="UP000674084"/>
    </source>
</evidence>
<proteinExistence type="inferred from homology"/>
<reference evidence="4 5" key="1">
    <citation type="submission" date="2021-04" db="EMBL/GenBank/DDBJ databases">
        <title>Whole-genome sequencing of Saccharopolyspora endophytica KCTC 19397.</title>
        <authorList>
            <person name="Ay H."/>
            <person name="Saygin H."/>
            <person name="Sahin N."/>
        </authorList>
    </citation>
    <scope>NUCLEOTIDE SEQUENCE [LARGE SCALE GENOMIC DNA]</scope>
    <source>
        <strain evidence="4 5">KCTC 19397</strain>
    </source>
</reference>
<comment type="similarity">
    <text evidence="1">Belongs to the CdaR family.</text>
</comment>
<keyword evidence="5" id="KW-1185">Reference proteome</keyword>
<dbReference type="Proteomes" id="UP000674084">
    <property type="component" value="Unassembled WGS sequence"/>
</dbReference>
<evidence type="ECO:0000313" key="4">
    <source>
        <dbReference type="EMBL" id="MBQ0924853.1"/>
    </source>
</evidence>
<protein>
    <submittedName>
        <fullName evidence="4">PucR family transcriptional regulator</fullName>
    </submittedName>
</protein>
<feature type="domain" description="CdaR GGDEF-like" evidence="3">
    <location>
        <begin position="193"/>
        <end position="302"/>
    </location>
</feature>
<comment type="caution">
    <text evidence="4">The sequence shown here is derived from an EMBL/GenBank/DDBJ whole genome shotgun (WGS) entry which is preliminary data.</text>
</comment>
<dbReference type="InterPro" id="IPR051448">
    <property type="entry name" value="CdaR-like_regulators"/>
</dbReference>
<sequence>MVPAVTRSWPCPSARVRELIRLGAETALKPPARWADELHAAVLATDRTQAIAADPVLADGLRQTNVDNVVHWAAANVQDPGCRVPPHLGRQALDTARDLVRRGLDANALDTYRAGQNVAWRYWMEICFSLTSDPDELRELLDVTALSISTYVNDTIACISERMQAELDTLIRGTNADRRAAVALILEGSPISARRAELKLGYGLTGPHTAAVVWSTAHVGLEELESAAEELVSLTGARRRLTVVATAGTLWVWLPVATTAGTEELSEHLGSHPHVRVSIGRPGREVDGFRRSHLDALTAQRMLARLSSRRQVARYEDVQLVALMTADPAHADEFVAEALGALRDADPEVRQVVRTYLREQCNASRTAERLYTHRNTVLRRLARADELLPRPLAEDVIGVGAALEVLRWRGADA</sequence>
<gene>
    <name evidence="4" type="ORF">KBO27_12925</name>
</gene>
<evidence type="ECO:0000259" key="3">
    <source>
        <dbReference type="Pfam" id="PF17853"/>
    </source>
</evidence>
<feature type="domain" description="PucR C-terminal helix-turn-helix" evidence="2">
    <location>
        <begin position="351"/>
        <end position="403"/>
    </location>
</feature>
<dbReference type="InterPro" id="IPR042070">
    <property type="entry name" value="PucR_C-HTH_sf"/>
</dbReference>